<name>X1HA75_9ZZZZ</name>
<dbReference type="AlphaFoldDB" id="X1HA75"/>
<organism evidence="1">
    <name type="scientific">marine sediment metagenome</name>
    <dbReference type="NCBI Taxonomy" id="412755"/>
    <lineage>
        <taxon>unclassified sequences</taxon>
        <taxon>metagenomes</taxon>
        <taxon>ecological metagenomes</taxon>
    </lineage>
</organism>
<comment type="caution">
    <text evidence="1">The sequence shown here is derived from an EMBL/GenBank/DDBJ whole genome shotgun (WGS) entry which is preliminary data.</text>
</comment>
<dbReference type="EMBL" id="BARU01026744">
    <property type="protein sequence ID" value="GAH66297.1"/>
    <property type="molecule type" value="Genomic_DNA"/>
</dbReference>
<evidence type="ECO:0000313" key="1">
    <source>
        <dbReference type="EMBL" id="GAH66297.1"/>
    </source>
</evidence>
<gene>
    <name evidence="1" type="ORF">S03H2_42923</name>
</gene>
<reference evidence="1" key="1">
    <citation type="journal article" date="2014" name="Front. Microbiol.">
        <title>High frequency of phylogenetically diverse reductive dehalogenase-homologous genes in deep subseafloor sedimentary metagenomes.</title>
        <authorList>
            <person name="Kawai M."/>
            <person name="Futagami T."/>
            <person name="Toyoda A."/>
            <person name="Takaki Y."/>
            <person name="Nishi S."/>
            <person name="Hori S."/>
            <person name="Arai W."/>
            <person name="Tsubouchi T."/>
            <person name="Morono Y."/>
            <person name="Uchiyama I."/>
            <person name="Ito T."/>
            <person name="Fujiyama A."/>
            <person name="Inagaki F."/>
            <person name="Takami H."/>
        </authorList>
    </citation>
    <scope>NUCLEOTIDE SEQUENCE</scope>
    <source>
        <strain evidence="1">Expedition CK06-06</strain>
    </source>
</reference>
<sequence length="88" mass="10787">MKMNKFKEQTKRYYEENWEKIDAVVHVLNPSVGVHGIYYRISYKNITIARLYCSGNVDFINQEKWKKGWEFKFAWNGDEKFFYRYIGK</sequence>
<proteinExistence type="predicted"/>
<protein>
    <submittedName>
        <fullName evidence="1">Uncharacterized protein</fullName>
    </submittedName>
</protein>
<accession>X1HA75</accession>